<accession>A0A183DHY0</accession>
<dbReference type="EMBL" id="UYRT01023948">
    <property type="protein sequence ID" value="VDK61847.1"/>
    <property type="molecule type" value="Genomic_DNA"/>
</dbReference>
<dbReference type="GO" id="GO:0005634">
    <property type="term" value="C:nucleus"/>
    <property type="evidence" value="ECO:0007669"/>
    <property type="project" value="TreeGrafter"/>
</dbReference>
<keyword evidence="7" id="KW-1185">Reference proteome</keyword>
<dbReference type="InterPro" id="IPR008978">
    <property type="entry name" value="HSP20-like_chaperone"/>
</dbReference>
<dbReference type="WBParaSite" id="GPUH_0000833001-mRNA-1">
    <property type="protein sequence ID" value="GPUH_0000833001-mRNA-1"/>
    <property type="gene ID" value="GPUH_0000833001"/>
</dbReference>
<evidence type="ECO:0000259" key="5">
    <source>
        <dbReference type="PROSITE" id="PS01031"/>
    </source>
</evidence>
<dbReference type="OrthoDB" id="1431247at2759"/>
<dbReference type="InterPro" id="IPR001436">
    <property type="entry name" value="Alpha-crystallin/sHSP_animal"/>
</dbReference>
<evidence type="ECO:0000313" key="8">
    <source>
        <dbReference type="WBParaSite" id="GPUH_0000833001-mRNA-1"/>
    </source>
</evidence>
<dbReference type="Pfam" id="PF00011">
    <property type="entry name" value="HSP20"/>
    <property type="match status" value="1"/>
</dbReference>
<dbReference type="GO" id="GO:0042026">
    <property type="term" value="P:protein refolding"/>
    <property type="evidence" value="ECO:0007669"/>
    <property type="project" value="TreeGrafter"/>
</dbReference>
<dbReference type="Gene3D" id="2.60.40.790">
    <property type="match status" value="1"/>
</dbReference>
<protein>
    <submittedName>
        <fullName evidence="8">SHSP domain-containing protein</fullName>
    </submittedName>
</protein>
<evidence type="ECO:0000256" key="2">
    <source>
        <dbReference type="PROSITE-ProRule" id="PRU00285"/>
    </source>
</evidence>
<keyword evidence="1" id="KW-0346">Stress response</keyword>
<proteinExistence type="inferred from homology"/>
<reference evidence="8" key="1">
    <citation type="submission" date="2016-06" db="UniProtKB">
        <authorList>
            <consortium name="WormBaseParasite"/>
        </authorList>
    </citation>
    <scope>IDENTIFICATION</scope>
</reference>
<evidence type="ECO:0000313" key="6">
    <source>
        <dbReference type="EMBL" id="VDK61847.1"/>
    </source>
</evidence>
<dbReference type="PRINTS" id="PR00299">
    <property type="entry name" value="ACRYSTALLIN"/>
</dbReference>
<dbReference type="PANTHER" id="PTHR45640">
    <property type="entry name" value="HEAT SHOCK PROTEIN HSP-12.2-RELATED"/>
    <property type="match status" value="1"/>
</dbReference>
<dbReference type="AlphaFoldDB" id="A0A183DHY0"/>
<evidence type="ECO:0000256" key="1">
    <source>
        <dbReference type="ARBA" id="ARBA00023016"/>
    </source>
</evidence>
<dbReference type="PROSITE" id="PS01031">
    <property type="entry name" value="SHSP"/>
    <property type="match status" value="1"/>
</dbReference>
<sequence>MDPSEQSPDRSSHSDRHHCHHRRQTSEDAIISFNEYIRRMFENLFRGLEQQYRQIGTNYGSGAVQSTQGYDCSFGNFGQIVNNATEFAVEMNVAQFRPEDLKVSLRNDELIIEGHQKQQRDQYGTVERHFVRRYAIPDDVDRTTLASNITGD</sequence>
<dbReference type="GO" id="GO:0009408">
    <property type="term" value="P:response to heat"/>
    <property type="evidence" value="ECO:0007669"/>
    <property type="project" value="TreeGrafter"/>
</dbReference>
<dbReference type="PANTHER" id="PTHR45640:SF13">
    <property type="entry name" value="HEAT SHOCK PROTEIN 22-RELATED"/>
    <property type="match status" value="1"/>
</dbReference>
<feature type="region of interest" description="Disordered" evidence="4">
    <location>
        <begin position="1"/>
        <end position="24"/>
    </location>
</feature>
<dbReference type="CDD" id="cd06526">
    <property type="entry name" value="metazoan_ACD"/>
    <property type="match status" value="1"/>
</dbReference>
<evidence type="ECO:0000256" key="3">
    <source>
        <dbReference type="RuleBase" id="RU003616"/>
    </source>
</evidence>
<feature type="domain" description="SHSP" evidence="5">
    <location>
        <begin position="68"/>
        <end position="152"/>
    </location>
</feature>
<comment type="similarity">
    <text evidence="2 3">Belongs to the small heat shock protein (HSP20) family.</text>
</comment>
<evidence type="ECO:0000256" key="4">
    <source>
        <dbReference type="SAM" id="MobiDB-lite"/>
    </source>
</evidence>
<dbReference type="SUPFAM" id="SSF49764">
    <property type="entry name" value="HSP20-like chaperones"/>
    <property type="match status" value="1"/>
</dbReference>
<evidence type="ECO:0000313" key="7">
    <source>
        <dbReference type="Proteomes" id="UP000271098"/>
    </source>
</evidence>
<gene>
    <name evidence="6" type="ORF">GPUH_LOCUS8322</name>
</gene>
<reference evidence="6 7" key="2">
    <citation type="submission" date="2018-11" db="EMBL/GenBank/DDBJ databases">
        <authorList>
            <consortium name="Pathogen Informatics"/>
        </authorList>
    </citation>
    <scope>NUCLEOTIDE SEQUENCE [LARGE SCALE GENOMIC DNA]</scope>
</reference>
<dbReference type="InterPro" id="IPR002068">
    <property type="entry name" value="A-crystallin/Hsp20_dom"/>
</dbReference>
<dbReference type="Proteomes" id="UP000271098">
    <property type="component" value="Unassembled WGS sequence"/>
</dbReference>
<dbReference type="GO" id="GO:0051082">
    <property type="term" value="F:unfolded protein binding"/>
    <property type="evidence" value="ECO:0007669"/>
    <property type="project" value="TreeGrafter"/>
</dbReference>
<dbReference type="GO" id="GO:0005737">
    <property type="term" value="C:cytoplasm"/>
    <property type="evidence" value="ECO:0007669"/>
    <property type="project" value="TreeGrafter"/>
</dbReference>
<name>A0A183DHY0_9BILA</name>
<organism evidence="8">
    <name type="scientific">Gongylonema pulchrum</name>
    <dbReference type="NCBI Taxonomy" id="637853"/>
    <lineage>
        <taxon>Eukaryota</taxon>
        <taxon>Metazoa</taxon>
        <taxon>Ecdysozoa</taxon>
        <taxon>Nematoda</taxon>
        <taxon>Chromadorea</taxon>
        <taxon>Rhabditida</taxon>
        <taxon>Spirurina</taxon>
        <taxon>Spiruromorpha</taxon>
        <taxon>Spiruroidea</taxon>
        <taxon>Gongylonematidae</taxon>
        <taxon>Gongylonema</taxon>
    </lineage>
</organism>